<evidence type="ECO:0000256" key="8">
    <source>
        <dbReference type="PROSITE-ProRule" id="PRU00723"/>
    </source>
</evidence>
<keyword evidence="8" id="KW-0863">Zinc-finger</keyword>
<dbReference type="AlphaFoldDB" id="A0AA39Z7S5"/>
<comment type="subcellular location">
    <subcellularLocation>
        <location evidence="1 7">Cytoplasm</location>
    </subcellularLocation>
</comment>
<comment type="domain">
    <text evidence="7">The pseudokinase domain, the coiled-coil (CC), and C-terminal knob domain (CK) form a structural unit (PKC) that forms an extensive high-affinity interaction surface for PAN2.</text>
</comment>
<evidence type="ECO:0000313" key="13">
    <source>
        <dbReference type="Proteomes" id="UP001174997"/>
    </source>
</evidence>
<comment type="caution">
    <text evidence="12">The sequence shown here is derived from an EMBL/GenBank/DDBJ whole genome shotgun (WGS) entry which is preliminary data.</text>
</comment>
<evidence type="ECO:0000256" key="2">
    <source>
        <dbReference type="ARBA" id="ARBA00022490"/>
    </source>
</evidence>
<evidence type="ECO:0000256" key="4">
    <source>
        <dbReference type="ARBA" id="ARBA00022741"/>
    </source>
</evidence>
<feature type="zinc finger region" description="C3H1-type" evidence="8">
    <location>
        <begin position="24"/>
        <end position="53"/>
    </location>
</feature>
<evidence type="ECO:0000259" key="10">
    <source>
        <dbReference type="PROSITE" id="PS50011"/>
    </source>
</evidence>
<dbReference type="SMART" id="SM00220">
    <property type="entry name" value="S_TKc"/>
    <property type="match status" value="1"/>
</dbReference>
<evidence type="ECO:0000256" key="9">
    <source>
        <dbReference type="SAM" id="MobiDB-lite"/>
    </source>
</evidence>
<comment type="similarity">
    <text evidence="7">Belongs to the protein kinase superfamily. PAN3 family.</text>
</comment>
<evidence type="ECO:0000256" key="1">
    <source>
        <dbReference type="ARBA" id="ARBA00004496"/>
    </source>
</evidence>
<dbReference type="Pfam" id="PF18101">
    <property type="entry name" value="Pan3_CK"/>
    <property type="match status" value="1"/>
</dbReference>
<feature type="compositionally biased region" description="Polar residues" evidence="9">
    <location>
        <begin position="66"/>
        <end position="94"/>
    </location>
</feature>
<feature type="domain" description="Protein kinase" evidence="10">
    <location>
        <begin position="270"/>
        <end position="575"/>
    </location>
</feature>
<comment type="function">
    <text evidence="7">Regulatory subunit of the poly(A)-nuclease (PAN) deadenylation complex, one of two cytoplasmic mRNA deadenylases involved in mRNA turnover. PAN specifically shortens poly(A) tails of RNA and the activity is stimulated by poly(A)-binding protein PAB1. PAN deadenylation is followed by rapid degradation of the shortened mRNA tails by the CCR4-NOT complex. Deadenylated mRNAs are then degraded by two alternative mechanisms, namely exosome-mediated 3'-5' exonucleolytic degradation, or deadenlyation-dependent mRNA decaping and subsequent 5'-3' exonucleolytic degradation by XRN1. May also be involved in post-transcriptional maturation of mRNA poly(A) tails. PAN3 acts as a positive regulator for PAN activity, recruiting the catalytic subunit PAN2 to mRNA via its interaction with RNA and with PAB1.</text>
</comment>
<feature type="region of interest" description="Knob domain" evidence="7">
    <location>
        <begin position="551"/>
        <end position="649"/>
    </location>
</feature>
<dbReference type="GO" id="GO:0008143">
    <property type="term" value="F:poly(A) binding"/>
    <property type="evidence" value="ECO:0007669"/>
    <property type="project" value="TreeGrafter"/>
</dbReference>
<keyword evidence="6 7" id="KW-0175">Coiled coil</keyword>
<dbReference type="GO" id="GO:0008270">
    <property type="term" value="F:zinc ion binding"/>
    <property type="evidence" value="ECO:0007669"/>
    <property type="project" value="UniProtKB-KW"/>
</dbReference>
<dbReference type="PROSITE" id="PS50103">
    <property type="entry name" value="ZF_C3H1"/>
    <property type="match status" value="1"/>
</dbReference>
<dbReference type="InterPro" id="IPR001245">
    <property type="entry name" value="Ser-Thr/Tyr_kinase_cat_dom"/>
</dbReference>
<evidence type="ECO:0000259" key="11">
    <source>
        <dbReference type="PROSITE" id="PS50103"/>
    </source>
</evidence>
<dbReference type="InterPro" id="IPR000571">
    <property type="entry name" value="Znf_CCCH"/>
</dbReference>
<dbReference type="InterPro" id="IPR041332">
    <property type="entry name" value="Pan3_CK"/>
</dbReference>
<evidence type="ECO:0000256" key="3">
    <source>
        <dbReference type="ARBA" id="ARBA00022664"/>
    </source>
</evidence>
<dbReference type="PANTHER" id="PTHR12272:SF11">
    <property type="entry name" value="PAN2-PAN3 DEADENYLATION COMPLEX SUBUNIT PAN3"/>
    <property type="match status" value="1"/>
</dbReference>
<dbReference type="InterPro" id="IPR011009">
    <property type="entry name" value="Kinase-like_dom_sf"/>
</dbReference>
<dbReference type="GO" id="GO:0031251">
    <property type="term" value="C:PAN complex"/>
    <property type="evidence" value="ECO:0007669"/>
    <property type="project" value="UniProtKB-UniRule"/>
</dbReference>
<dbReference type="GO" id="GO:0006397">
    <property type="term" value="P:mRNA processing"/>
    <property type="evidence" value="ECO:0007669"/>
    <property type="project" value="UniProtKB-KW"/>
</dbReference>
<dbReference type="PROSITE" id="PS50011">
    <property type="entry name" value="PROTEIN_KINASE_DOM"/>
    <property type="match status" value="1"/>
</dbReference>
<organism evidence="12 13">
    <name type="scientific">Cercophora samala</name>
    <dbReference type="NCBI Taxonomy" id="330535"/>
    <lineage>
        <taxon>Eukaryota</taxon>
        <taxon>Fungi</taxon>
        <taxon>Dikarya</taxon>
        <taxon>Ascomycota</taxon>
        <taxon>Pezizomycotina</taxon>
        <taxon>Sordariomycetes</taxon>
        <taxon>Sordariomycetidae</taxon>
        <taxon>Sordariales</taxon>
        <taxon>Lasiosphaeriaceae</taxon>
        <taxon>Cercophora</taxon>
    </lineage>
</organism>
<comment type="domain">
    <text evidence="7">The N-terminal zinc finger binds to poly(A) RNA.</text>
</comment>
<sequence>MAASRYNSNDLRRQVGSPRSKGRDTKDTLCRNIVIYGHCRYMDTTCNFNHDQNKPASGPSDFLSKKSFNADSPSFTPSGQNMGQANKKTTLSSQAANAAPFTPRGVTASTQQNADLTMFNPAGAREFTPSSNTQNYELGNSNMGNGATQDNGVFSDPFAMNSMAPALPNNTPFNPYAGDHNAVSGAGAGFYPSGGPYASVPMQQPNYHLYQPYDAYRGELQPWQRSTYDYFIPAAMREEIQKKMFATQQTMPAGLPKLDNYHSLFSLDTSHRKNTASFGYHSWVYKAQKVTTGLHYVLRRLEGYRLSNDQSVMSVMRDWKNVRHENIVSFHETFTSQNFGDSSLIFVYDWHPLAKTLAEQHFASPLGNNRQRYPAVPEGILWSYVCQIASALYYLHNKNLAARCLDPSKILVTEKSRIRLGSCAILDVVQYDHNRPIQELQGEDLVKFGKVILCLATGTPPNLLQPSNMKAALDSLVKYSRPLRDALQFLLAPATPSGQPPTIAHFLTMIAPQLVQQASNTLRENDEQQYWLAREIENGRIARNVMKLSAILERGDLGSQTNWSEVGDRFQLKLFRDYVFHRVDANGKPDLGLGHMLSCMSKLDAGVEEQIMLTSRDNETVFVITYRELRGMFERAFNELVKFSKSPGL</sequence>
<reference evidence="12" key="1">
    <citation type="submission" date="2023-06" db="EMBL/GenBank/DDBJ databases">
        <title>Genome-scale phylogeny and comparative genomics of the fungal order Sordariales.</title>
        <authorList>
            <consortium name="Lawrence Berkeley National Laboratory"/>
            <person name="Hensen N."/>
            <person name="Bonometti L."/>
            <person name="Westerberg I."/>
            <person name="Brannstrom I.O."/>
            <person name="Guillou S."/>
            <person name="Cros-Aarteil S."/>
            <person name="Calhoun S."/>
            <person name="Haridas S."/>
            <person name="Kuo A."/>
            <person name="Mondo S."/>
            <person name="Pangilinan J."/>
            <person name="Riley R."/>
            <person name="Labutti K."/>
            <person name="Andreopoulos B."/>
            <person name="Lipzen A."/>
            <person name="Chen C."/>
            <person name="Yanf M."/>
            <person name="Daum C."/>
            <person name="Ng V."/>
            <person name="Clum A."/>
            <person name="Steindorff A."/>
            <person name="Ohm R."/>
            <person name="Martin F."/>
            <person name="Silar P."/>
            <person name="Natvig D."/>
            <person name="Lalanne C."/>
            <person name="Gautier V."/>
            <person name="Ament-Velasquez S.L."/>
            <person name="Kruys A."/>
            <person name="Hutchinson M.I."/>
            <person name="Powell A.J."/>
            <person name="Barry K."/>
            <person name="Miller A.N."/>
            <person name="Grigoriev I.V."/>
            <person name="Debuchy R."/>
            <person name="Gladieux P."/>
            <person name="Thoren M.H."/>
            <person name="Johannesson H."/>
        </authorList>
    </citation>
    <scope>NUCLEOTIDE SEQUENCE</scope>
    <source>
        <strain evidence="12">CBS 307.81</strain>
    </source>
</reference>
<feature type="binding site" evidence="7">
    <location>
        <begin position="408"/>
        <end position="409"/>
    </location>
    <ligand>
        <name>ATP</name>
        <dbReference type="ChEBI" id="CHEBI:30616"/>
    </ligand>
</feature>
<feature type="domain" description="C3H1-type" evidence="11">
    <location>
        <begin position="24"/>
        <end position="53"/>
    </location>
</feature>
<protein>
    <recommendedName>
        <fullName evidence="7">PAN2-PAN3 deadenylation complex subunit PAN3</fullName>
    </recommendedName>
    <alternativeName>
        <fullName evidence="7">PAB1P-dependent poly(A)-specific ribonuclease</fullName>
    </alternativeName>
    <alternativeName>
        <fullName evidence="7">Poly(A)-nuclease deadenylation complex subunit 3</fullName>
        <shortName evidence="7">PAN deadenylation complex subunit 3</shortName>
    </alternativeName>
</protein>
<dbReference type="Gene3D" id="1.20.5.5160">
    <property type="match status" value="1"/>
</dbReference>
<feature type="region of interest" description="Disordered" evidence="9">
    <location>
        <begin position="55"/>
        <end position="94"/>
    </location>
</feature>
<keyword evidence="5 7" id="KW-0067">ATP-binding</keyword>
<evidence type="ECO:0000313" key="12">
    <source>
        <dbReference type="EMBL" id="KAK0665805.1"/>
    </source>
</evidence>
<feature type="binding site" evidence="7">
    <location>
        <position position="299"/>
    </location>
    <ligand>
        <name>ATP</name>
        <dbReference type="ChEBI" id="CHEBI:30616"/>
    </ligand>
</feature>
<comment type="domain">
    <text evidence="7">Contains a pseudokinase domain. The protein kinase domain is predicted to be catalytically inactive because some of the residues important for catalytic activity are substituted and it lacks the equivalent of the binding site for a peptide substrate. However, it has retained an ATP-binding site and ATP-binding is required for mRNA degradation, stimulating the activity of the PAN2 nuclease in vitro. The nucleotide-binding site is juxtaposed to the RNase active site of PAN2 in the complex and may actually bind nucleosides of a poly(A) RNA rather than ATP, feeding the poly(A)-tail to the active site of the deadenylase and thus increasing the efficiency with which this distributive enzyme degrades oligo(A) RNAs.</text>
</comment>
<feature type="region of interest" description="Disordered" evidence="9">
    <location>
        <begin position="1"/>
        <end position="25"/>
    </location>
</feature>
<evidence type="ECO:0000256" key="6">
    <source>
        <dbReference type="ARBA" id="ARBA00023054"/>
    </source>
</evidence>
<dbReference type="EMBL" id="JAULSY010000101">
    <property type="protein sequence ID" value="KAK0665805.1"/>
    <property type="molecule type" value="Genomic_DNA"/>
</dbReference>
<dbReference type="Pfam" id="PF25586">
    <property type="entry name" value="zf-CCCH_PAN3"/>
    <property type="match status" value="1"/>
</dbReference>
<dbReference type="GO" id="GO:0000932">
    <property type="term" value="C:P-body"/>
    <property type="evidence" value="ECO:0007669"/>
    <property type="project" value="TreeGrafter"/>
</dbReference>
<gene>
    <name evidence="7" type="primary">PAN3</name>
    <name evidence="12" type="ORF">QBC41DRAFT_232006</name>
</gene>
<comment type="caution">
    <text evidence="7">Lacks conserved residue(s) required for the propagation of feature annotation.</text>
</comment>
<dbReference type="InterPro" id="IPR000719">
    <property type="entry name" value="Prot_kinase_dom"/>
</dbReference>
<keyword evidence="4 7" id="KW-0547">Nucleotide-binding</keyword>
<dbReference type="Pfam" id="PF07714">
    <property type="entry name" value="PK_Tyr_Ser-Thr"/>
    <property type="match status" value="1"/>
</dbReference>
<dbReference type="Gene3D" id="1.10.287.3700">
    <property type="match status" value="1"/>
</dbReference>
<feature type="coiled-coil region" evidence="7">
    <location>
        <begin position="512"/>
        <end position="550"/>
    </location>
</feature>
<keyword evidence="2 7" id="KW-0963">Cytoplasm</keyword>
<keyword evidence="8" id="KW-0479">Metal-binding</keyword>
<dbReference type="GO" id="GO:0000289">
    <property type="term" value="P:nuclear-transcribed mRNA poly(A) tail shortening"/>
    <property type="evidence" value="ECO:0007669"/>
    <property type="project" value="UniProtKB-UniRule"/>
</dbReference>
<dbReference type="InterPro" id="IPR030844">
    <property type="entry name" value="PAN3"/>
</dbReference>
<proteinExistence type="inferred from homology"/>
<dbReference type="PANTHER" id="PTHR12272">
    <property type="entry name" value="DEADENYLATION COMPLEX SUBUNIT PAN3"/>
    <property type="match status" value="1"/>
</dbReference>
<comment type="subunit">
    <text evidence="7">Homodimer. Forms a heterotrimer with a catalytic subunit PAN2 to form the poly(A)-nuclease (PAN) deadenylation complex. Interacts (via PAM-2 motif) with poly(A)-binding protein PAB1 (via PABC domain), conferring substrate specificity of the enzyme complex.</text>
</comment>
<keyword evidence="13" id="KW-1185">Reference proteome</keyword>
<accession>A0AA39Z7S5</accession>
<dbReference type="Gene3D" id="6.10.250.3160">
    <property type="match status" value="1"/>
</dbReference>
<evidence type="ECO:0000256" key="5">
    <source>
        <dbReference type="ARBA" id="ARBA00022840"/>
    </source>
</evidence>
<dbReference type="GO" id="GO:0004672">
    <property type="term" value="F:protein kinase activity"/>
    <property type="evidence" value="ECO:0007669"/>
    <property type="project" value="InterPro"/>
</dbReference>
<dbReference type="SUPFAM" id="SSF56112">
    <property type="entry name" value="Protein kinase-like (PK-like)"/>
    <property type="match status" value="1"/>
</dbReference>
<dbReference type="HAMAP" id="MF_03181">
    <property type="entry name" value="PAN3"/>
    <property type="match status" value="1"/>
</dbReference>
<dbReference type="Gene3D" id="1.10.510.10">
    <property type="entry name" value="Transferase(Phosphotransferase) domain 1"/>
    <property type="match status" value="1"/>
</dbReference>
<dbReference type="Proteomes" id="UP001174997">
    <property type="component" value="Unassembled WGS sequence"/>
</dbReference>
<keyword evidence="8" id="KW-0862">Zinc</keyword>
<keyword evidence="3 7" id="KW-0507">mRNA processing</keyword>
<name>A0AA39Z7S5_9PEZI</name>
<evidence type="ECO:0000256" key="7">
    <source>
        <dbReference type="HAMAP-Rule" id="MF_03181"/>
    </source>
</evidence>
<dbReference type="GO" id="GO:0005524">
    <property type="term" value="F:ATP binding"/>
    <property type="evidence" value="ECO:0007669"/>
    <property type="project" value="UniProtKB-UniRule"/>
</dbReference>